<dbReference type="InterPro" id="IPR006439">
    <property type="entry name" value="HAD-SF_hydro_IA"/>
</dbReference>
<dbReference type="InterPro" id="IPR051540">
    <property type="entry name" value="S-2-haloacid_dehalogenase"/>
</dbReference>
<comment type="caution">
    <text evidence="2">The sequence shown here is derived from an EMBL/GenBank/DDBJ whole genome shotgun (WGS) entry which is preliminary data.</text>
</comment>
<dbReference type="AlphaFoldDB" id="A0A6P2BPS1"/>
<dbReference type="PANTHER" id="PTHR43316:SF9">
    <property type="entry name" value="ACID DEHALOGENASE, PUTATIVE (AFU_ORTHOLOGUE AFUA_6G14460)-RELATED"/>
    <property type="match status" value="1"/>
</dbReference>
<dbReference type="Pfam" id="PF13419">
    <property type="entry name" value="HAD_2"/>
    <property type="match status" value="1"/>
</dbReference>
<dbReference type="InterPro" id="IPR023214">
    <property type="entry name" value="HAD_sf"/>
</dbReference>
<dbReference type="InterPro" id="IPR041492">
    <property type="entry name" value="HAD_2"/>
</dbReference>
<sequence length="228" mass="25114">MPGTRWLTFDCYGTIADWNSCMLGALEPVAGPRAGALLAAYHRAESMLEAMPSWRPYREVLSEGLVLAGRRTGISVGEGHTSAFVAAWPSMPLFDDVAEALSTLISFGWRLAILTNCDDDLFAATAEKLPAPFEVVVTAEQVRSYKPDLGHFRRFAELTGATSENWIHVANSWVHDVLPAARIGLRSVWVDRDHTGHPAKFAERRVTSMRRLPETVTDVSALPAWPVP</sequence>
<dbReference type="Gene3D" id="1.10.150.750">
    <property type="match status" value="1"/>
</dbReference>
<dbReference type="InterPro" id="IPR036412">
    <property type="entry name" value="HAD-like_sf"/>
</dbReference>
<accession>A0A6P2BPS1</accession>
<proteinExistence type="predicted"/>
<dbReference type="PANTHER" id="PTHR43316">
    <property type="entry name" value="HYDROLASE, HALOACID DELAHOGENASE-RELATED"/>
    <property type="match status" value="1"/>
</dbReference>
<dbReference type="SUPFAM" id="SSF56784">
    <property type="entry name" value="HAD-like"/>
    <property type="match status" value="1"/>
</dbReference>
<keyword evidence="3" id="KW-1185">Reference proteome</keyword>
<protein>
    <submittedName>
        <fullName evidence="2">HAD family hydrolase</fullName>
    </submittedName>
</protein>
<organism evidence="2 3">
    <name type="scientific">Trebonia kvetii</name>
    <dbReference type="NCBI Taxonomy" id="2480626"/>
    <lineage>
        <taxon>Bacteria</taxon>
        <taxon>Bacillati</taxon>
        <taxon>Actinomycetota</taxon>
        <taxon>Actinomycetes</taxon>
        <taxon>Streptosporangiales</taxon>
        <taxon>Treboniaceae</taxon>
        <taxon>Trebonia</taxon>
    </lineage>
</organism>
<reference evidence="2 3" key="1">
    <citation type="submission" date="2018-11" db="EMBL/GenBank/DDBJ databases">
        <title>Trebonia kvetii gen.nov., sp.nov., a novel acidophilic actinobacterium, and proposal of the new actinobacterial family Treboniaceae fam. nov.</title>
        <authorList>
            <person name="Rapoport D."/>
            <person name="Sagova-Mareckova M."/>
            <person name="Sedlacek I."/>
            <person name="Provaznik J."/>
            <person name="Kralova S."/>
            <person name="Pavlinic D."/>
            <person name="Benes V."/>
            <person name="Kopecky J."/>
        </authorList>
    </citation>
    <scope>NUCLEOTIDE SEQUENCE [LARGE SCALE GENOMIC DNA]</scope>
    <source>
        <strain evidence="2 3">15Tr583</strain>
    </source>
</reference>
<keyword evidence="1 2" id="KW-0378">Hydrolase</keyword>
<gene>
    <name evidence="2" type="ORF">EAS64_32415</name>
</gene>
<name>A0A6P2BPS1_9ACTN</name>
<dbReference type="Gene3D" id="3.40.50.1000">
    <property type="entry name" value="HAD superfamily/HAD-like"/>
    <property type="match status" value="1"/>
</dbReference>
<dbReference type="PRINTS" id="PR00413">
    <property type="entry name" value="HADHALOGNASE"/>
</dbReference>
<dbReference type="Proteomes" id="UP000460272">
    <property type="component" value="Unassembled WGS sequence"/>
</dbReference>
<dbReference type="EMBL" id="RPFW01000007">
    <property type="protein sequence ID" value="TVZ01022.1"/>
    <property type="molecule type" value="Genomic_DNA"/>
</dbReference>
<dbReference type="GO" id="GO:0016787">
    <property type="term" value="F:hydrolase activity"/>
    <property type="evidence" value="ECO:0007669"/>
    <property type="project" value="UniProtKB-KW"/>
</dbReference>
<evidence type="ECO:0000313" key="3">
    <source>
        <dbReference type="Proteomes" id="UP000460272"/>
    </source>
</evidence>
<dbReference type="RefSeq" id="WP_145859275.1">
    <property type="nucleotide sequence ID" value="NZ_RPFW01000007.1"/>
</dbReference>
<dbReference type="OrthoDB" id="3774052at2"/>
<evidence type="ECO:0000256" key="1">
    <source>
        <dbReference type="ARBA" id="ARBA00022801"/>
    </source>
</evidence>
<evidence type="ECO:0000313" key="2">
    <source>
        <dbReference type="EMBL" id="TVZ01022.1"/>
    </source>
</evidence>